<evidence type="ECO:0000256" key="1">
    <source>
        <dbReference type="ARBA" id="ARBA00023125"/>
    </source>
</evidence>
<dbReference type="InterPro" id="IPR001387">
    <property type="entry name" value="Cro/C1-type_HTH"/>
</dbReference>
<dbReference type="GO" id="GO:0003677">
    <property type="term" value="F:DNA binding"/>
    <property type="evidence" value="ECO:0007669"/>
    <property type="project" value="UniProtKB-KW"/>
</dbReference>
<dbReference type="InterPro" id="IPR010982">
    <property type="entry name" value="Lambda_DNA-bd_dom_sf"/>
</dbReference>
<organism evidence="3 4">
    <name type="scientific">Fodinibius salipaludis</name>
    <dbReference type="NCBI Taxonomy" id="2032627"/>
    <lineage>
        <taxon>Bacteria</taxon>
        <taxon>Pseudomonadati</taxon>
        <taxon>Balneolota</taxon>
        <taxon>Balneolia</taxon>
        <taxon>Balneolales</taxon>
        <taxon>Balneolaceae</taxon>
        <taxon>Fodinibius</taxon>
    </lineage>
</organism>
<dbReference type="EMBL" id="NSKE01000002">
    <property type="protein sequence ID" value="PAU95389.1"/>
    <property type="molecule type" value="Genomic_DNA"/>
</dbReference>
<dbReference type="Gene3D" id="1.10.260.40">
    <property type="entry name" value="lambda repressor-like DNA-binding domains"/>
    <property type="match status" value="1"/>
</dbReference>
<dbReference type="PANTHER" id="PTHR46797:SF1">
    <property type="entry name" value="METHYLPHOSPHONATE SYNTHASE"/>
    <property type="match status" value="1"/>
</dbReference>
<evidence type="ECO:0000313" key="3">
    <source>
        <dbReference type="EMBL" id="PAU95389.1"/>
    </source>
</evidence>
<evidence type="ECO:0000259" key="2">
    <source>
        <dbReference type="PROSITE" id="PS50943"/>
    </source>
</evidence>
<sequence>MLSTEFGNNLKKIRKSRGYNQQEVADKMEMTQASISQFEKGKRVPTPSLIRKFANALDADVEEFVGSSDAEFEKQMLMRNVKDLSADSIKKINEFVELIKAGNK</sequence>
<keyword evidence="1" id="KW-0238">DNA-binding</keyword>
<dbReference type="GO" id="GO:0003700">
    <property type="term" value="F:DNA-binding transcription factor activity"/>
    <property type="evidence" value="ECO:0007669"/>
    <property type="project" value="TreeGrafter"/>
</dbReference>
<dbReference type="SMART" id="SM00530">
    <property type="entry name" value="HTH_XRE"/>
    <property type="match status" value="1"/>
</dbReference>
<evidence type="ECO:0000313" key="4">
    <source>
        <dbReference type="Proteomes" id="UP000218831"/>
    </source>
</evidence>
<dbReference type="OrthoDB" id="1357763at2"/>
<reference evidence="3 4" key="1">
    <citation type="submission" date="2017-08" db="EMBL/GenBank/DDBJ databases">
        <title>Aliifodinibius alkalisoli sp. nov., isolated from saline alkaline soil.</title>
        <authorList>
            <person name="Liu D."/>
            <person name="Zhang G."/>
        </authorList>
    </citation>
    <scope>NUCLEOTIDE SEQUENCE [LARGE SCALE GENOMIC DNA]</scope>
    <source>
        <strain evidence="3 4">WN023</strain>
    </source>
</reference>
<dbReference type="InterPro" id="IPR050807">
    <property type="entry name" value="TransReg_Diox_bact_type"/>
</dbReference>
<dbReference type="Pfam" id="PF01381">
    <property type="entry name" value="HTH_3"/>
    <property type="match status" value="1"/>
</dbReference>
<dbReference type="RefSeq" id="WP_095605516.1">
    <property type="nucleotide sequence ID" value="NZ_NSKE01000002.1"/>
</dbReference>
<dbReference type="PANTHER" id="PTHR46797">
    <property type="entry name" value="HTH-TYPE TRANSCRIPTIONAL REGULATOR"/>
    <property type="match status" value="1"/>
</dbReference>
<dbReference type="SUPFAM" id="SSF47413">
    <property type="entry name" value="lambda repressor-like DNA-binding domains"/>
    <property type="match status" value="1"/>
</dbReference>
<proteinExistence type="predicted"/>
<keyword evidence="4" id="KW-1185">Reference proteome</keyword>
<protein>
    <recommendedName>
        <fullName evidence="2">HTH cro/C1-type domain-containing protein</fullName>
    </recommendedName>
</protein>
<comment type="caution">
    <text evidence="3">The sequence shown here is derived from an EMBL/GenBank/DDBJ whole genome shotgun (WGS) entry which is preliminary data.</text>
</comment>
<dbReference type="PROSITE" id="PS50943">
    <property type="entry name" value="HTH_CROC1"/>
    <property type="match status" value="1"/>
</dbReference>
<feature type="domain" description="HTH cro/C1-type" evidence="2">
    <location>
        <begin position="10"/>
        <end position="64"/>
    </location>
</feature>
<gene>
    <name evidence="3" type="ORF">CK503_04120</name>
</gene>
<dbReference type="GO" id="GO:0005829">
    <property type="term" value="C:cytosol"/>
    <property type="evidence" value="ECO:0007669"/>
    <property type="project" value="TreeGrafter"/>
</dbReference>
<name>A0A2A2GES6_9BACT</name>
<dbReference type="AlphaFoldDB" id="A0A2A2GES6"/>
<dbReference type="CDD" id="cd00093">
    <property type="entry name" value="HTH_XRE"/>
    <property type="match status" value="1"/>
</dbReference>
<dbReference type="Proteomes" id="UP000218831">
    <property type="component" value="Unassembled WGS sequence"/>
</dbReference>
<accession>A0A2A2GES6</accession>